<proteinExistence type="predicted"/>
<keyword evidence="1" id="KW-0540">Nuclease</keyword>
<dbReference type="Gene3D" id="3.40.960.10">
    <property type="entry name" value="VSR Endonuclease"/>
    <property type="match status" value="1"/>
</dbReference>
<dbReference type="AlphaFoldDB" id="A0A9X2BUL3"/>
<dbReference type="InterPro" id="IPR011335">
    <property type="entry name" value="Restrct_endonuc-II-like"/>
</dbReference>
<dbReference type="EMBL" id="JALPRK010000021">
    <property type="protein sequence ID" value="MCK8489186.1"/>
    <property type="molecule type" value="Genomic_DNA"/>
</dbReference>
<dbReference type="GO" id="GO:0004519">
    <property type="term" value="F:endonuclease activity"/>
    <property type="evidence" value="ECO:0007669"/>
    <property type="project" value="UniProtKB-KW"/>
</dbReference>
<keyword evidence="1" id="KW-0255">Endonuclease</keyword>
<organism evidence="1 2">
    <name type="scientific">Paenibacillus mellifer</name>
    <dbReference type="NCBI Taxonomy" id="2937794"/>
    <lineage>
        <taxon>Bacteria</taxon>
        <taxon>Bacillati</taxon>
        <taxon>Bacillota</taxon>
        <taxon>Bacilli</taxon>
        <taxon>Bacillales</taxon>
        <taxon>Paenibacillaceae</taxon>
        <taxon>Paenibacillus</taxon>
    </lineage>
</organism>
<name>A0A9X2BUL3_9BACL</name>
<reference evidence="1" key="1">
    <citation type="submission" date="2022-04" db="EMBL/GenBank/DDBJ databases">
        <authorList>
            <person name="Seo M.-J."/>
        </authorList>
    </citation>
    <scope>NUCLEOTIDE SEQUENCE</scope>
    <source>
        <strain evidence="1">MBLB2552</strain>
    </source>
</reference>
<dbReference type="RefSeq" id="WP_248553229.1">
    <property type="nucleotide sequence ID" value="NZ_JALPRK010000021.1"/>
</dbReference>
<dbReference type="Proteomes" id="UP001139534">
    <property type="component" value="Unassembled WGS sequence"/>
</dbReference>
<comment type="caution">
    <text evidence="1">The sequence shown here is derived from an EMBL/GenBank/DDBJ whole genome shotgun (WGS) entry which is preliminary data.</text>
</comment>
<dbReference type="SUPFAM" id="SSF52980">
    <property type="entry name" value="Restriction endonuclease-like"/>
    <property type="match status" value="1"/>
</dbReference>
<keyword evidence="1" id="KW-0378">Hydrolase</keyword>
<keyword evidence="2" id="KW-1185">Reference proteome</keyword>
<protein>
    <submittedName>
        <fullName evidence="1">Endonuclease domain-containing protein</fullName>
    </submittedName>
</protein>
<evidence type="ECO:0000313" key="1">
    <source>
        <dbReference type="EMBL" id="MCK8489186.1"/>
    </source>
</evidence>
<sequence length="221" mass="26223">MGFQETHALWLSDHLSRREGERERRLQEGHGHAEKAFVEKVWWPAFGHFRHLHPEYEVTDFKDGMRYLDFAYLRSGVQLAIEIDGFGPHLRNISRDRFSDQCRRQNDLILDGWKVLRFTYDDVSDNPSYCQQTLQQFMGRWLGEGETLFQANYHEKELIRLFLRLGRPLTPGDICLTMGVENKTARKWLRQMVEKQWIQPASGSVRVRTYQLLLDAKRLIL</sequence>
<evidence type="ECO:0000313" key="2">
    <source>
        <dbReference type="Proteomes" id="UP001139534"/>
    </source>
</evidence>
<accession>A0A9X2BUL3</accession>
<gene>
    <name evidence="1" type="ORF">M0651_18600</name>
</gene>